<feature type="active site" evidence="7">
    <location>
        <position position="98"/>
    </location>
</feature>
<keyword evidence="6 8" id="KW-1015">Disulfide bond</keyword>
<dbReference type="AlphaFoldDB" id="A0A7C9EBP7"/>
<keyword evidence="9" id="KW-0732">Signal</keyword>
<name>A0A7C9EBP7_OPUST</name>
<dbReference type="Gene3D" id="1.10.225.10">
    <property type="entry name" value="Saposin-like"/>
    <property type="match status" value="1"/>
</dbReference>
<dbReference type="InterPro" id="IPR011001">
    <property type="entry name" value="Saposin-like"/>
</dbReference>
<accession>A0A7C9EBP7</accession>
<dbReference type="GO" id="GO:0006508">
    <property type="term" value="P:proteolysis"/>
    <property type="evidence" value="ECO:0007669"/>
    <property type="project" value="UniProtKB-KW"/>
</dbReference>
<dbReference type="InterPro" id="IPR008139">
    <property type="entry name" value="SaposinB_dom"/>
</dbReference>
<evidence type="ECO:0000256" key="5">
    <source>
        <dbReference type="ARBA" id="ARBA00023145"/>
    </source>
</evidence>
<feature type="domain" description="Saposin B-type" evidence="10">
    <location>
        <begin position="311"/>
        <end position="351"/>
    </location>
</feature>
<dbReference type="FunFam" id="2.40.70.10:FF:000115">
    <property type="entry name" value="Lysosomal aspartic protease"/>
    <property type="match status" value="1"/>
</dbReference>
<dbReference type="SUPFAM" id="SSF47862">
    <property type="entry name" value="Saposin"/>
    <property type="match status" value="1"/>
</dbReference>
<feature type="domain" description="Peptidase A1" evidence="11">
    <location>
        <begin position="80"/>
        <end position="371"/>
    </location>
</feature>
<evidence type="ECO:0000256" key="9">
    <source>
        <dbReference type="SAM" id="SignalP"/>
    </source>
</evidence>
<comment type="similarity">
    <text evidence="1">Belongs to the peptidase A1 family.</text>
</comment>
<feature type="active site" evidence="7">
    <location>
        <position position="286"/>
    </location>
</feature>
<dbReference type="GO" id="GO:0004190">
    <property type="term" value="F:aspartic-type endopeptidase activity"/>
    <property type="evidence" value="ECO:0007669"/>
    <property type="project" value="UniProtKB-KW"/>
</dbReference>
<dbReference type="EMBL" id="GISG01221782">
    <property type="protein sequence ID" value="MBA4663780.1"/>
    <property type="molecule type" value="Transcribed_RNA"/>
</dbReference>
<evidence type="ECO:0000256" key="3">
    <source>
        <dbReference type="ARBA" id="ARBA00022750"/>
    </source>
</evidence>
<keyword evidence="2" id="KW-0645">Protease</keyword>
<dbReference type="InterPro" id="IPR033121">
    <property type="entry name" value="PEPTIDASE_A1"/>
</dbReference>
<keyword evidence="5" id="KW-0865">Zymogen</keyword>
<dbReference type="SUPFAM" id="SSF50630">
    <property type="entry name" value="Acid proteases"/>
    <property type="match status" value="1"/>
</dbReference>
<reference evidence="12" key="1">
    <citation type="journal article" date="2013" name="J. Plant Res.">
        <title>Effect of fungi and light on seed germination of three Opuntia species from semiarid lands of central Mexico.</title>
        <authorList>
            <person name="Delgado-Sanchez P."/>
            <person name="Jimenez-Bremont J.F."/>
            <person name="Guerrero-Gonzalez Mde L."/>
            <person name="Flores J."/>
        </authorList>
    </citation>
    <scope>NUCLEOTIDE SEQUENCE</scope>
    <source>
        <tissue evidence="12">Cladode</tissue>
    </source>
</reference>
<dbReference type="PANTHER" id="PTHR47966:SF28">
    <property type="entry name" value="OS01G0290000 PROTEIN"/>
    <property type="match status" value="1"/>
</dbReference>
<evidence type="ECO:0008006" key="13">
    <source>
        <dbReference type="Google" id="ProtNLM"/>
    </source>
</evidence>
<dbReference type="PRINTS" id="PR00792">
    <property type="entry name" value="PEPSIN"/>
</dbReference>
<proteinExistence type="inferred from homology"/>
<evidence type="ECO:0000256" key="8">
    <source>
        <dbReference type="PIRSR" id="PIRSR601461-2"/>
    </source>
</evidence>
<keyword evidence="4" id="KW-0378">Hydrolase</keyword>
<dbReference type="Pfam" id="PF00026">
    <property type="entry name" value="Asp"/>
    <property type="match status" value="1"/>
</dbReference>
<evidence type="ECO:0000256" key="1">
    <source>
        <dbReference type="ARBA" id="ARBA00007447"/>
    </source>
</evidence>
<organism evidence="12">
    <name type="scientific">Opuntia streptacantha</name>
    <name type="common">Prickly pear cactus</name>
    <name type="synonym">Opuntia cardona</name>
    <dbReference type="NCBI Taxonomy" id="393608"/>
    <lineage>
        <taxon>Eukaryota</taxon>
        <taxon>Viridiplantae</taxon>
        <taxon>Streptophyta</taxon>
        <taxon>Embryophyta</taxon>
        <taxon>Tracheophyta</taxon>
        <taxon>Spermatophyta</taxon>
        <taxon>Magnoliopsida</taxon>
        <taxon>eudicotyledons</taxon>
        <taxon>Gunneridae</taxon>
        <taxon>Pentapetalae</taxon>
        <taxon>Caryophyllales</taxon>
        <taxon>Cactineae</taxon>
        <taxon>Cactaceae</taxon>
        <taxon>Opuntioideae</taxon>
        <taxon>Opuntia</taxon>
    </lineage>
</organism>
<feature type="chain" id="PRO_5028158690" description="Peptidase A1 domain-containing protein" evidence="9">
    <location>
        <begin position="22"/>
        <end position="371"/>
    </location>
</feature>
<dbReference type="PROSITE" id="PS51767">
    <property type="entry name" value="PEPTIDASE_A1"/>
    <property type="match status" value="1"/>
</dbReference>
<reference evidence="12" key="2">
    <citation type="submission" date="2020-07" db="EMBL/GenBank/DDBJ databases">
        <authorList>
            <person name="Vera ALvarez R."/>
            <person name="Arias-Moreno D.M."/>
            <person name="Jimenez-Jacinto V."/>
            <person name="Jimenez-Bremont J.F."/>
            <person name="Swaminathan K."/>
            <person name="Moose S.P."/>
            <person name="Guerrero-Gonzalez M.L."/>
            <person name="Marino-Ramirez L."/>
            <person name="Landsman D."/>
            <person name="Rodriguez-Kessler M."/>
            <person name="Delgado-Sanchez P."/>
        </authorList>
    </citation>
    <scope>NUCLEOTIDE SEQUENCE</scope>
    <source>
        <tissue evidence="12">Cladode</tissue>
    </source>
</reference>
<evidence type="ECO:0000259" key="11">
    <source>
        <dbReference type="PROSITE" id="PS51767"/>
    </source>
</evidence>
<keyword evidence="3" id="KW-0064">Aspartyl protease</keyword>
<evidence type="ECO:0000256" key="2">
    <source>
        <dbReference type="ARBA" id="ARBA00022670"/>
    </source>
</evidence>
<evidence type="ECO:0000259" key="10">
    <source>
        <dbReference type="PROSITE" id="PS50015"/>
    </source>
</evidence>
<sequence length="371" mass="40553">MASKNLSPILFLWALFQCCLALTTGALVRISLKKVTTSVPQSSISRNLVETPRGAKVFLGKLHDSNEGIVYLKNYMNSQYYGEIGIGSPPQKFAVIFDTQVSNLWIPSSECKHSIACQVHSKYNSSKSRTYSKIGTPVKFIYGTTTTISGILTQDHVEIGDLIVNDQVFIEAVEEENPMLAQVKFDGVLGLGFQEATTGNATPIWQRMAEQGLIREKVFSIWFNRNPEGDPGGEIVFGGVDPKHFKGKHAYVPVTQKGTWLIEIGEFFIGNRSSGYCSEDCPAYVDSGSPLISAPTVVVTEINYAIGAKGVDSMECKEIVSQYGEKIWDLLESGVKSDEVCSQLGLCSISGAQLLRSAFQRCALQSSSVTE</sequence>
<feature type="signal peptide" evidence="9">
    <location>
        <begin position="1"/>
        <end position="21"/>
    </location>
</feature>
<feature type="disulfide bond" evidence="8">
    <location>
        <begin position="111"/>
        <end position="117"/>
    </location>
</feature>
<evidence type="ECO:0000256" key="6">
    <source>
        <dbReference type="ARBA" id="ARBA00023157"/>
    </source>
</evidence>
<protein>
    <recommendedName>
        <fullName evidence="13">Peptidase A1 domain-containing protein</fullName>
    </recommendedName>
</protein>
<dbReference type="PROSITE" id="PS50015">
    <property type="entry name" value="SAP_B"/>
    <property type="match status" value="1"/>
</dbReference>
<dbReference type="InterPro" id="IPR001461">
    <property type="entry name" value="Aspartic_peptidase_A1"/>
</dbReference>
<evidence type="ECO:0000313" key="12">
    <source>
        <dbReference type="EMBL" id="MBA4663780.1"/>
    </source>
</evidence>
<evidence type="ECO:0000256" key="7">
    <source>
        <dbReference type="PIRSR" id="PIRSR601461-1"/>
    </source>
</evidence>
<dbReference type="InterPro" id="IPR021109">
    <property type="entry name" value="Peptidase_aspartic_dom_sf"/>
</dbReference>
<dbReference type="Gene3D" id="2.40.70.10">
    <property type="entry name" value="Acid Proteases"/>
    <property type="match status" value="1"/>
</dbReference>
<evidence type="ECO:0000256" key="4">
    <source>
        <dbReference type="ARBA" id="ARBA00022801"/>
    </source>
</evidence>
<dbReference type="PANTHER" id="PTHR47966">
    <property type="entry name" value="BETA-SITE APP-CLEAVING ENZYME, ISOFORM A-RELATED"/>
    <property type="match status" value="1"/>
</dbReference>